<gene>
    <name evidence="1" type="ORF">H7344_19460</name>
</gene>
<name>A0ABR6UDG8_9ACTN</name>
<keyword evidence="2" id="KW-1185">Reference proteome</keyword>
<reference evidence="1 2" key="1">
    <citation type="submission" date="2020-08" db="EMBL/GenBank/DDBJ databases">
        <title>novel species in genus Nocardioides.</title>
        <authorList>
            <person name="Zhang G."/>
        </authorList>
    </citation>
    <scope>NUCLEOTIDE SEQUENCE [LARGE SCALE GENOMIC DNA]</scope>
    <source>
        <strain evidence="1 2">SC8A-24</strain>
    </source>
</reference>
<protein>
    <submittedName>
        <fullName evidence="1">Uncharacterized protein</fullName>
    </submittedName>
</protein>
<organism evidence="1 2">
    <name type="scientific">Nocardioides deserti</name>
    <dbReference type="NCBI Taxonomy" id="1588644"/>
    <lineage>
        <taxon>Bacteria</taxon>
        <taxon>Bacillati</taxon>
        <taxon>Actinomycetota</taxon>
        <taxon>Actinomycetes</taxon>
        <taxon>Propionibacteriales</taxon>
        <taxon>Nocardioidaceae</taxon>
        <taxon>Nocardioides</taxon>
    </lineage>
</organism>
<dbReference type="Proteomes" id="UP000604001">
    <property type="component" value="Unassembled WGS sequence"/>
</dbReference>
<evidence type="ECO:0000313" key="1">
    <source>
        <dbReference type="EMBL" id="MBC2962472.1"/>
    </source>
</evidence>
<dbReference type="RefSeq" id="WP_186347646.1">
    <property type="nucleotide sequence ID" value="NZ_BMMR01000006.1"/>
</dbReference>
<accession>A0ABR6UDG8</accession>
<comment type="caution">
    <text evidence="1">The sequence shown here is derived from an EMBL/GenBank/DDBJ whole genome shotgun (WGS) entry which is preliminary data.</text>
</comment>
<evidence type="ECO:0000313" key="2">
    <source>
        <dbReference type="Proteomes" id="UP000604001"/>
    </source>
</evidence>
<dbReference type="EMBL" id="JACMYC010000023">
    <property type="protein sequence ID" value="MBC2962472.1"/>
    <property type="molecule type" value="Genomic_DNA"/>
</dbReference>
<sequence>MSTRSGTSTARRCHPFRRRADRRTADLGTAWGALSRTEREQVALMWWDELRRGWLPRAEDLEDAVWLLRTLDRP</sequence>
<proteinExistence type="predicted"/>